<dbReference type="Proteomes" id="UP000808349">
    <property type="component" value="Unassembled WGS sequence"/>
</dbReference>
<dbReference type="AlphaFoldDB" id="A0A9D7SB61"/>
<organism evidence="1 2">
    <name type="scientific">Candidatus Defluviibacterium haderslevense</name>
    <dbReference type="NCBI Taxonomy" id="2981993"/>
    <lineage>
        <taxon>Bacteria</taxon>
        <taxon>Pseudomonadati</taxon>
        <taxon>Bacteroidota</taxon>
        <taxon>Saprospiria</taxon>
        <taxon>Saprospirales</taxon>
        <taxon>Saprospiraceae</taxon>
        <taxon>Candidatus Defluviibacterium</taxon>
    </lineage>
</organism>
<evidence type="ECO:0000313" key="1">
    <source>
        <dbReference type="EMBL" id="MBK9718221.1"/>
    </source>
</evidence>
<evidence type="ECO:0000313" key="2">
    <source>
        <dbReference type="Proteomes" id="UP000808349"/>
    </source>
</evidence>
<name>A0A9D7SB61_9BACT</name>
<gene>
    <name evidence="1" type="ORF">IPO85_12045</name>
</gene>
<dbReference type="EMBL" id="JADKFW010000008">
    <property type="protein sequence ID" value="MBK9718221.1"/>
    <property type="molecule type" value="Genomic_DNA"/>
</dbReference>
<accession>A0A9D7SB61</accession>
<proteinExistence type="predicted"/>
<comment type="caution">
    <text evidence="1">The sequence shown here is derived from an EMBL/GenBank/DDBJ whole genome shotgun (WGS) entry which is preliminary data.</text>
</comment>
<protein>
    <submittedName>
        <fullName evidence="1">Uncharacterized protein</fullName>
    </submittedName>
</protein>
<reference evidence="1 2" key="1">
    <citation type="submission" date="2020-10" db="EMBL/GenBank/DDBJ databases">
        <title>Connecting structure to function with the recovery of over 1000 high-quality activated sludge metagenome-assembled genomes encoding full-length rRNA genes using long-read sequencing.</title>
        <authorList>
            <person name="Singleton C.M."/>
            <person name="Petriglieri F."/>
            <person name="Kristensen J.M."/>
            <person name="Kirkegaard R.H."/>
            <person name="Michaelsen T.Y."/>
            <person name="Andersen M.H."/>
            <person name="Karst S.M."/>
            <person name="Dueholm M.S."/>
            <person name="Nielsen P.H."/>
            <person name="Albertsen M."/>
        </authorList>
    </citation>
    <scope>NUCLEOTIDE SEQUENCE [LARGE SCALE GENOMIC DNA]</scope>
    <source>
        <strain evidence="1">Ribe_18-Q3-R11-54_BAT3C.373</strain>
    </source>
</reference>
<sequence>MSLYHKALMLLGIAQAMQRDPMPITNMVIHTDSPVYRYHVIKYSNKDSACFYNKLKKEEQQTKWSDYQERKIKVLHLKTSDR</sequence>